<protein>
    <submittedName>
        <fullName evidence="7">4-aminobutyrate aminotransferase</fullName>
    </submittedName>
</protein>
<dbReference type="InterPro" id="IPR015424">
    <property type="entry name" value="PyrdxlP-dep_Trfase"/>
</dbReference>
<evidence type="ECO:0000256" key="4">
    <source>
        <dbReference type="ARBA" id="ARBA00022679"/>
    </source>
</evidence>
<proteinExistence type="inferred from homology"/>
<dbReference type="Gene3D" id="3.40.640.10">
    <property type="entry name" value="Type I PLP-dependent aspartate aminotransferase-like (Major domain)"/>
    <property type="match status" value="1"/>
</dbReference>
<dbReference type="PANTHER" id="PTHR11986">
    <property type="entry name" value="AMINOTRANSFERASE CLASS III"/>
    <property type="match status" value="1"/>
</dbReference>
<comment type="caution">
    <text evidence="7">The sequence shown here is derived from an EMBL/GenBank/DDBJ whole genome shotgun (WGS) entry which is preliminary data.</text>
</comment>
<evidence type="ECO:0000256" key="2">
    <source>
        <dbReference type="ARBA" id="ARBA00008954"/>
    </source>
</evidence>
<name>A0A1F7WMM6_9BACT</name>
<dbReference type="Gene3D" id="3.90.1150.10">
    <property type="entry name" value="Aspartate Aminotransferase, domain 1"/>
    <property type="match status" value="1"/>
</dbReference>
<evidence type="ECO:0000256" key="5">
    <source>
        <dbReference type="ARBA" id="ARBA00022898"/>
    </source>
</evidence>
<dbReference type="CDD" id="cd00610">
    <property type="entry name" value="OAT_like"/>
    <property type="match status" value="1"/>
</dbReference>
<dbReference type="PIRSF" id="PIRSF000521">
    <property type="entry name" value="Transaminase_4ab_Lys_Orn"/>
    <property type="match status" value="1"/>
</dbReference>
<dbReference type="SUPFAM" id="SSF53383">
    <property type="entry name" value="PLP-dependent transferases"/>
    <property type="match status" value="1"/>
</dbReference>
<dbReference type="Proteomes" id="UP000178735">
    <property type="component" value="Unassembled WGS sequence"/>
</dbReference>
<dbReference type="GO" id="GO:0042802">
    <property type="term" value="F:identical protein binding"/>
    <property type="evidence" value="ECO:0007669"/>
    <property type="project" value="TreeGrafter"/>
</dbReference>
<reference evidence="7 8" key="1">
    <citation type="journal article" date="2016" name="Nat. Commun.">
        <title>Thousands of microbial genomes shed light on interconnected biogeochemical processes in an aquifer system.</title>
        <authorList>
            <person name="Anantharaman K."/>
            <person name="Brown C.T."/>
            <person name="Hug L.A."/>
            <person name="Sharon I."/>
            <person name="Castelle C.J."/>
            <person name="Probst A.J."/>
            <person name="Thomas B.C."/>
            <person name="Singh A."/>
            <person name="Wilkins M.J."/>
            <person name="Karaoz U."/>
            <person name="Brodie E.L."/>
            <person name="Williams K.H."/>
            <person name="Hubbard S.S."/>
            <person name="Banfield J.F."/>
        </authorList>
    </citation>
    <scope>NUCLEOTIDE SEQUENCE [LARGE SCALE GENOMIC DNA]</scope>
</reference>
<dbReference type="InterPro" id="IPR050103">
    <property type="entry name" value="Class-III_PLP-dep_AT"/>
</dbReference>
<dbReference type="GO" id="GO:0030170">
    <property type="term" value="F:pyridoxal phosphate binding"/>
    <property type="evidence" value="ECO:0007669"/>
    <property type="project" value="InterPro"/>
</dbReference>
<evidence type="ECO:0000313" key="8">
    <source>
        <dbReference type="Proteomes" id="UP000178735"/>
    </source>
</evidence>
<keyword evidence="5 6" id="KW-0663">Pyridoxal phosphate</keyword>
<organism evidence="7 8">
    <name type="scientific">Candidatus Wallbacteria bacterium GWC2_49_35</name>
    <dbReference type="NCBI Taxonomy" id="1817813"/>
    <lineage>
        <taxon>Bacteria</taxon>
        <taxon>Candidatus Walliibacteriota</taxon>
    </lineage>
</organism>
<comment type="cofactor">
    <cofactor evidence="1">
        <name>pyridoxal 5'-phosphate</name>
        <dbReference type="ChEBI" id="CHEBI:597326"/>
    </cofactor>
</comment>
<sequence>MKYDKIIVKTELPGPISKKIIAVDEKFVSHSYTRDYGMVAKRGEGAFVEDPDGNVFLDFSAGIAVCSTGHCHPEIVETIKKQSEELIHMSGTDFYYETQVNLAEKMSKIVPIENSSESNPVMSFFGNSGAEAIEAVIKIARNKRRVPRMLAFIGAFHGRTIGALSLNGSKIRHHEHFHPLLPGVVHAPYAYCKRCPYGAKYPGCNLECVDFIKKTLLAKIISPDDISCLIMEAVQGEGGYVVPPVEFVKAIRDLTREHGILLAVDEVQSGMGRTGKMFAIEHFGVNPDIMAIAKGIASGLPLSITCANREVMNWKPGAHASTFGGNPVACAAANKTIELLEKGILANVNTVGAYLKSKLVEMQAKYEFIGDVRGLGLMLAIEIVDNKKDFNPDCVLRDKILHAAFAKGLIILGCGPNSVRFAPPLIVTKEHIDMVCGVLESVFAGLKK</sequence>
<evidence type="ECO:0000256" key="3">
    <source>
        <dbReference type="ARBA" id="ARBA00022576"/>
    </source>
</evidence>
<dbReference type="InterPro" id="IPR049704">
    <property type="entry name" value="Aminotrans_3_PPA_site"/>
</dbReference>
<accession>A0A1F7WMM6</accession>
<dbReference type="STRING" id="1817813.A2008_13165"/>
<evidence type="ECO:0000256" key="1">
    <source>
        <dbReference type="ARBA" id="ARBA00001933"/>
    </source>
</evidence>
<dbReference type="AlphaFoldDB" id="A0A1F7WMM6"/>
<dbReference type="PANTHER" id="PTHR11986:SF58">
    <property type="entry name" value="LEUCINE_METHIONINE RACEMASE"/>
    <property type="match status" value="1"/>
</dbReference>
<keyword evidence="4 7" id="KW-0808">Transferase</keyword>
<evidence type="ECO:0000256" key="6">
    <source>
        <dbReference type="RuleBase" id="RU003560"/>
    </source>
</evidence>
<dbReference type="InterPro" id="IPR015422">
    <property type="entry name" value="PyrdxlP-dep_Trfase_small"/>
</dbReference>
<dbReference type="FunFam" id="3.40.640.10:FF:000013">
    <property type="entry name" value="4-aminobutyrate aminotransferase"/>
    <property type="match status" value="1"/>
</dbReference>
<comment type="similarity">
    <text evidence="2 6">Belongs to the class-III pyridoxal-phosphate-dependent aminotransferase family.</text>
</comment>
<dbReference type="Pfam" id="PF00202">
    <property type="entry name" value="Aminotran_3"/>
    <property type="match status" value="1"/>
</dbReference>
<evidence type="ECO:0000313" key="7">
    <source>
        <dbReference type="EMBL" id="OGM03368.1"/>
    </source>
</evidence>
<dbReference type="InterPro" id="IPR005814">
    <property type="entry name" value="Aminotrans_3"/>
</dbReference>
<keyword evidence="3 7" id="KW-0032">Aminotransferase</keyword>
<dbReference type="GO" id="GO:0008483">
    <property type="term" value="F:transaminase activity"/>
    <property type="evidence" value="ECO:0007669"/>
    <property type="project" value="UniProtKB-KW"/>
</dbReference>
<dbReference type="PROSITE" id="PS00600">
    <property type="entry name" value="AA_TRANSFER_CLASS_3"/>
    <property type="match status" value="1"/>
</dbReference>
<gene>
    <name evidence="7" type="ORF">A2008_13165</name>
</gene>
<dbReference type="EMBL" id="MGFH01000170">
    <property type="protein sequence ID" value="OGM03368.1"/>
    <property type="molecule type" value="Genomic_DNA"/>
</dbReference>
<dbReference type="InterPro" id="IPR015421">
    <property type="entry name" value="PyrdxlP-dep_Trfase_major"/>
</dbReference>
<dbReference type="NCBIfam" id="NF004426">
    <property type="entry name" value="PRK05769.1"/>
    <property type="match status" value="1"/>
</dbReference>